<dbReference type="Proteomes" id="UP001162031">
    <property type="component" value="Unassembled WGS sequence"/>
</dbReference>
<comment type="subcellular location">
    <subcellularLocation>
        <location evidence="1 10">Preautophagosomal structure membrane</location>
        <topology evidence="1 10">Multi-pass membrane protein</topology>
    </subcellularLocation>
</comment>
<dbReference type="PANTHER" id="PTHR13038:SF10">
    <property type="entry name" value="AUTOPHAGY-RELATED PROTEIN 9"/>
    <property type="match status" value="1"/>
</dbReference>
<dbReference type="GO" id="GO:0000422">
    <property type="term" value="P:autophagy of mitochondrion"/>
    <property type="evidence" value="ECO:0007669"/>
    <property type="project" value="TreeGrafter"/>
</dbReference>
<dbReference type="GO" id="GO:0006869">
    <property type="term" value="P:lipid transport"/>
    <property type="evidence" value="ECO:0007669"/>
    <property type="project" value="UniProtKB-KW"/>
</dbReference>
<dbReference type="GO" id="GO:0034727">
    <property type="term" value="P:piecemeal microautophagy of the nucleus"/>
    <property type="evidence" value="ECO:0007669"/>
    <property type="project" value="TreeGrafter"/>
</dbReference>
<accession>A0AAV0UCQ3</accession>
<comment type="caution">
    <text evidence="12">The sequence shown here is derived from an EMBL/GenBank/DDBJ whole genome shotgun (WGS) entry which is preliminary data.</text>
</comment>
<dbReference type="GO" id="GO:0034045">
    <property type="term" value="C:phagophore assembly site membrane"/>
    <property type="evidence" value="ECO:0007669"/>
    <property type="project" value="UniProtKB-SubCell"/>
</dbReference>
<feature type="compositionally biased region" description="Polar residues" evidence="11">
    <location>
        <begin position="731"/>
        <end position="747"/>
    </location>
</feature>
<dbReference type="GO" id="GO:0034497">
    <property type="term" value="P:protein localization to phagophore assembly site"/>
    <property type="evidence" value="ECO:0007669"/>
    <property type="project" value="TreeGrafter"/>
</dbReference>
<evidence type="ECO:0000256" key="1">
    <source>
        <dbReference type="ARBA" id="ARBA00004511"/>
    </source>
</evidence>
<dbReference type="InterPro" id="IPR007241">
    <property type="entry name" value="Autophagy-rel_prot_9"/>
</dbReference>
<dbReference type="EMBL" id="CANTFL010001207">
    <property type="protein sequence ID" value="CAI5733635.1"/>
    <property type="molecule type" value="Genomic_DNA"/>
</dbReference>
<dbReference type="GO" id="GO:0005776">
    <property type="term" value="C:autophagosome"/>
    <property type="evidence" value="ECO:0007669"/>
    <property type="project" value="TreeGrafter"/>
</dbReference>
<reference evidence="12" key="1">
    <citation type="submission" date="2022-12" db="EMBL/GenBank/DDBJ databases">
        <authorList>
            <person name="Webb A."/>
        </authorList>
    </citation>
    <scope>NUCLEOTIDE SEQUENCE</scope>
    <source>
        <strain evidence="12">Hp1</strain>
    </source>
</reference>
<evidence type="ECO:0000256" key="9">
    <source>
        <dbReference type="ARBA" id="ARBA00023136"/>
    </source>
</evidence>
<comment type="function">
    <text evidence="10">Phospholipid scramblase involved in autophagy. Cycles between the preautophagosomal structure/phagophore assembly site (PAS) and the cytoplasmic vesicle pool and supplies membrane for the growing autophagosome. Lipid scramblase activity plays a key role in preautophagosomal structure/phagophore assembly by distributing the phospholipids that arrive through ATG2 from the cytoplasmic to the luminal leaflet of the bilayer, thereby driving autophagosomal membrane expansion.</text>
</comment>
<keyword evidence="6 10" id="KW-1133">Transmembrane helix</keyword>
<keyword evidence="5 10" id="KW-0812">Transmembrane</keyword>
<organism evidence="12 13">
    <name type="scientific">Hyaloperonospora brassicae</name>
    <name type="common">Brassica downy mildew</name>
    <name type="synonym">Peronospora brassicae</name>
    <dbReference type="NCBI Taxonomy" id="162125"/>
    <lineage>
        <taxon>Eukaryota</taxon>
        <taxon>Sar</taxon>
        <taxon>Stramenopiles</taxon>
        <taxon>Oomycota</taxon>
        <taxon>Peronosporomycetes</taxon>
        <taxon>Peronosporales</taxon>
        <taxon>Peronosporaceae</taxon>
        <taxon>Hyaloperonospora</taxon>
    </lineage>
</organism>
<evidence type="ECO:0000256" key="2">
    <source>
        <dbReference type="ARBA" id="ARBA00006185"/>
    </source>
</evidence>
<evidence type="ECO:0000256" key="11">
    <source>
        <dbReference type="SAM" id="MobiDB-lite"/>
    </source>
</evidence>
<evidence type="ECO:0000256" key="3">
    <source>
        <dbReference type="ARBA" id="ARBA00018074"/>
    </source>
</evidence>
<protein>
    <recommendedName>
        <fullName evidence="3 10">Autophagy-related protein 9</fullName>
    </recommendedName>
</protein>
<sequence>MDESLLADNEDHCPRDVEEEDELLWNELKDDDRSLPFRLSSHQVPVSGAHPSDSSPAAAPLPSLRVNVHLPAISTLFREVLDNVKAMLPGGQRRAAGRGEASAAAGGSSRVSPVPDRYGRVANLDAFLITLYNYYYHKGFWSIVVVELVSLTTGLLSVVLSSFLLSCVQWKPLLECHRHPEQRGCAQDMEHYVSCRADNNGPLGFIGAFYFAMFLLYWVSRLFQLVGTLRDTRDMEAFYKERLCIDERQVQTIAWDEVVTKVLYLVKGANDPVNMRQLSSYKLQIDPALLSSPHDFARRIMRRDNYLIAIMNHSLFESKNLLPTSLQFLSTSHIMCSRNMEANLNICLLDHMFDAELNLAPSVIHNVEMLKKRFVIAGVLNFVLAPFILLYRLSRFFFLAAQEWQTNRVYYFGTRRWSAYAIWRFREYNELPHVLDARMARSYALADRYLGMFPTGSLAIIAGGISFCASSIMAVLVLVSLLEESVLLQTTLFGHELLWYLTISAGVFALSRSFTSSTSPFLVNGDCEEAMMQVSAETHYFPKEWRGKCHSFEVRDAFTVLFPFKAVLFAEECLSVLLAPYILCVSLPRLAREILLFLRSHSLVHPSTRAVCRFAEFDFKEYGNDAKMESSFINFKQNHPKWVGAREGEALMHRLGKLREEEMEKSMRMGDTMMYSSHTLSMSQQLMQSQAIQNAMGGDRMSGYVPQDNEFYWLEKLHQQGRMGELDLEGMQSNPADSISASSLGSP</sequence>
<feature type="transmembrane region" description="Helical" evidence="10">
    <location>
        <begin position="203"/>
        <end position="223"/>
    </location>
</feature>
<feature type="transmembrane region" description="Helical" evidence="10">
    <location>
        <begin position="374"/>
        <end position="393"/>
    </location>
</feature>
<proteinExistence type="inferred from homology"/>
<gene>
    <name evidence="12" type="ORF">HBR001_LOCUS5903</name>
</gene>
<evidence type="ECO:0000256" key="5">
    <source>
        <dbReference type="ARBA" id="ARBA00022692"/>
    </source>
</evidence>
<evidence type="ECO:0000256" key="8">
    <source>
        <dbReference type="ARBA" id="ARBA00023055"/>
    </source>
</evidence>
<evidence type="ECO:0000256" key="10">
    <source>
        <dbReference type="RuleBase" id="RU364027"/>
    </source>
</evidence>
<keyword evidence="7 10" id="KW-0072">Autophagy</keyword>
<feature type="transmembrane region" description="Helical" evidence="10">
    <location>
        <begin position="140"/>
        <end position="165"/>
    </location>
</feature>
<keyword evidence="4 10" id="KW-0813">Transport</keyword>
<keyword evidence="13" id="KW-1185">Reference proteome</keyword>
<dbReference type="GO" id="GO:0061709">
    <property type="term" value="P:reticulophagy"/>
    <property type="evidence" value="ECO:0007669"/>
    <property type="project" value="TreeGrafter"/>
</dbReference>
<feature type="region of interest" description="Disordered" evidence="11">
    <location>
        <begin position="92"/>
        <end position="112"/>
    </location>
</feature>
<dbReference type="AlphaFoldDB" id="A0AAV0UCQ3"/>
<comment type="similarity">
    <text evidence="2 10">Belongs to the ATG9 family.</text>
</comment>
<keyword evidence="9 10" id="KW-0472">Membrane</keyword>
<dbReference type="PANTHER" id="PTHR13038">
    <property type="entry name" value="APG9 AUTOPHAGY 9"/>
    <property type="match status" value="1"/>
</dbReference>
<evidence type="ECO:0000256" key="6">
    <source>
        <dbReference type="ARBA" id="ARBA00022989"/>
    </source>
</evidence>
<evidence type="ECO:0000256" key="4">
    <source>
        <dbReference type="ARBA" id="ARBA00022448"/>
    </source>
</evidence>
<evidence type="ECO:0000313" key="13">
    <source>
        <dbReference type="Proteomes" id="UP001162031"/>
    </source>
</evidence>
<keyword evidence="8 10" id="KW-0445">Lipid transport</keyword>
<evidence type="ECO:0000256" key="7">
    <source>
        <dbReference type="ARBA" id="ARBA00023006"/>
    </source>
</evidence>
<feature type="transmembrane region" description="Helical" evidence="10">
    <location>
        <begin position="458"/>
        <end position="479"/>
    </location>
</feature>
<name>A0AAV0UCQ3_HYABA</name>
<evidence type="ECO:0000313" key="12">
    <source>
        <dbReference type="EMBL" id="CAI5733635.1"/>
    </source>
</evidence>
<feature type="region of interest" description="Disordered" evidence="11">
    <location>
        <begin position="728"/>
        <end position="747"/>
    </location>
</feature>
<feature type="transmembrane region" description="Helical" evidence="10">
    <location>
        <begin position="486"/>
        <end position="510"/>
    </location>
</feature>
<dbReference type="Pfam" id="PF04109">
    <property type="entry name" value="ATG9"/>
    <property type="match status" value="1"/>
</dbReference>